<name>A0AA85KCD1_TRIRE</name>
<sequence length="101" mass="11557">MVSQRSKLHLIMIVGLFILSMMRIRSQSFFLPMTLGPNDEVTVKFDKINFTLDKQHNLTVEDVKCTYKVQFGTSLTEEELATKSGKRLGSKDCKMMQPTSH</sequence>
<evidence type="ECO:0000313" key="4">
    <source>
        <dbReference type="WBParaSite" id="TREG1_92680.1"/>
    </source>
</evidence>
<reference evidence="3 4" key="2">
    <citation type="submission" date="2023-11" db="UniProtKB">
        <authorList>
            <consortium name="WormBaseParasite"/>
        </authorList>
    </citation>
    <scope>IDENTIFICATION</scope>
</reference>
<evidence type="ECO:0000256" key="1">
    <source>
        <dbReference type="SAM" id="MobiDB-lite"/>
    </source>
</evidence>
<dbReference type="WBParaSite" id="TREG1_92680.1">
    <property type="protein sequence ID" value="TREG1_92680.1"/>
    <property type="gene ID" value="TREG1_92680"/>
</dbReference>
<proteinExistence type="predicted"/>
<dbReference type="Proteomes" id="UP000050795">
    <property type="component" value="Unassembled WGS sequence"/>
</dbReference>
<protein>
    <submittedName>
        <fullName evidence="3 4">Uncharacterized protein</fullName>
    </submittedName>
</protein>
<dbReference type="WBParaSite" id="TREG1_92670.1">
    <property type="protein sequence ID" value="TREG1_92670.1"/>
    <property type="gene ID" value="TREG1_92670"/>
</dbReference>
<accession>A0AA85KCD1</accession>
<organism evidence="2 3">
    <name type="scientific">Trichobilharzia regenti</name>
    <name type="common">Nasal bird schistosome</name>
    <dbReference type="NCBI Taxonomy" id="157069"/>
    <lineage>
        <taxon>Eukaryota</taxon>
        <taxon>Metazoa</taxon>
        <taxon>Spiralia</taxon>
        <taxon>Lophotrochozoa</taxon>
        <taxon>Platyhelminthes</taxon>
        <taxon>Trematoda</taxon>
        <taxon>Digenea</taxon>
        <taxon>Strigeidida</taxon>
        <taxon>Schistosomatoidea</taxon>
        <taxon>Schistosomatidae</taxon>
        <taxon>Trichobilharzia</taxon>
    </lineage>
</organism>
<reference evidence="2" key="1">
    <citation type="submission" date="2022-06" db="EMBL/GenBank/DDBJ databases">
        <authorList>
            <person name="Berger JAMES D."/>
            <person name="Berger JAMES D."/>
        </authorList>
    </citation>
    <scope>NUCLEOTIDE SEQUENCE [LARGE SCALE GENOMIC DNA]</scope>
</reference>
<keyword evidence="2" id="KW-1185">Reference proteome</keyword>
<evidence type="ECO:0000313" key="2">
    <source>
        <dbReference type="Proteomes" id="UP000050795"/>
    </source>
</evidence>
<evidence type="ECO:0000313" key="3">
    <source>
        <dbReference type="WBParaSite" id="TREG1_92670.1"/>
    </source>
</evidence>
<dbReference type="AlphaFoldDB" id="A0AA85KCD1"/>
<feature type="region of interest" description="Disordered" evidence="1">
    <location>
        <begin position="82"/>
        <end position="101"/>
    </location>
</feature>